<dbReference type="EMBL" id="BAABYW010000002">
    <property type="protein sequence ID" value="GAA6411521.1"/>
    <property type="molecule type" value="Genomic_DNA"/>
</dbReference>
<reference evidence="1 2" key="1">
    <citation type="submission" date="2024-04" db="EMBL/GenBank/DDBJ databases">
        <title>Defined microbial consortia suppress multidrug-resistant proinflammatory Enterobacteriaceae via ecological control.</title>
        <authorList>
            <person name="Furuichi M."/>
            <person name="Kawaguchi T."/>
            <person name="Pust M."/>
            <person name="Yasuma K."/>
            <person name="Plichta D."/>
            <person name="Hasegawa N."/>
            <person name="Ohya T."/>
            <person name="Bhattarai S."/>
            <person name="Sasajima S."/>
            <person name="Aoto Y."/>
            <person name="Tuganbaev T."/>
            <person name="Yaginuma M."/>
            <person name="Ueda M."/>
            <person name="Okahashi N."/>
            <person name="Amafuji K."/>
            <person name="Kiridooshi Y."/>
            <person name="Sugita K."/>
            <person name="Strazar M."/>
            <person name="Skelly A."/>
            <person name="Suda W."/>
            <person name="Hattori M."/>
            <person name="Nakamoto N."/>
            <person name="Caballero S."/>
            <person name="Norman J."/>
            <person name="Olle B."/>
            <person name="Tanoue T."/>
            <person name="Arita M."/>
            <person name="Bucci V."/>
            <person name="Atarashi K."/>
            <person name="Xavier R."/>
            <person name="Honda K."/>
        </authorList>
    </citation>
    <scope>NUCLEOTIDE SEQUENCE [LARGE SCALE GENOMIC DNA]</scope>
    <source>
        <strain evidence="2">k04-0078-D8-1</strain>
    </source>
</reference>
<evidence type="ECO:0000313" key="2">
    <source>
        <dbReference type="Proteomes" id="UP001600943"/>
    </source>
</evidence>
<dbReference type="RefSeq" id="WP_243135247.1">
    <property type="nucleotide sequence ID" value="NZ_BAABYW010000002.1"/>
</dbReference>
<keyword evidence="2" id="KW-1185">Reference proteome</keyword>
<organism evidence="1 2">
    <name type="scientific">Blautia hominis</name>
    <dbReference type="NCBI Taxonomy" id="2025493"/>
    <lineage>
        <taxon>Bacteria</taxon>
        <taxon>Bacillati</taxon>
        <taxon>Bacillota</taxon>
        <taxon>Clostridia</taxon>
        <taxon>Lachnospirales</taxon>
        <taxon>Lachnospiraceae</taxon>
        <taxon>Blautia</taxon>
    </lineage>
</organism>
<accession>A0ABQ0BJ76</accession>
<dbReference type="Proteomes" id="UP001600943">
    <property type="component" value="Unassembled WGS sequence"/>
</dbReference>
<sequence>MKNRMARNAETFVVKIADNKSATWQGSVTWMEEQSEQDFRSAIELIKFIDRALEQSEENKKQQ</sequence>
<comment type="caution">
    <text evidence="1">The sequence shown here is derived from an EMBL/GenBank/DDBJ whole genome shotgun (WGS) entry which is preliminary data.</text>
</comment>
<evidence type="ECO:0000313" key="1">
    <source>
        <dbReference type="EMBL" id="GAA6411521.1"/>
    </source>
</evidence>
<protein>
    <submittedName>
        <fullName evidence="1">Uncharacterized protein</fullName>
    </submittedName>
</protein>
<name>A0ABQ0BJ76_9FIRM</name>
<gene>
    <name evidence="1" type="ORF">K040078D81_56380</name>
</gene>
<proteinExistence type="predicted"/>